<gene>
    <name evidence="1" type="ORF">NAPIS_ORF00126</name>
</gene>
<keyword evidence="2" id="KW-1185">Reference proteome</keyword>
<dbReference type="AlphaFoldDB" id="T0MGQ5"/>
<evidence type="ECO:0000313" key="2">
    <source>
        <dbReference type="Proteomes" id="UP000053780"/>
    </source>
</evidence>
<evidence type="ECO:0000313" key="1">
    <source>
        <dbReference type="EMBL" id="EQB62296.1"/>
    </source>
</evidence>
<dbReference type="EMBL" id="KE646909">
    <property type="protein sequence ID" value="EQB62296.1"/>
    <property type="molecule type" value="Genomic_DNA"/>
</dbReference>
<accession>T0MGQ5</accession>
<protein>
    <submittedName>
        <fullName evidence="1">Uncharacterized protein</fullName>
    </submittedName>
</protein>
<dbReference type="VEuPathDB" id="MicrosporidiaDB:NAPIS_ORF00126"/>
<dbReference type="HOGENOM" id="CLU_563914_0_0_1"/>
<dbReference type="Proteomes" id="UP000053780">
    <property type="component" value="Unassembled WGS sequence"/>
</dbReference>
<name>T0MGQ5_9MICR</name>
<organism evidence="1 2">
    <name type="scientific">Vairimorpha apis BRL 01</name>
    <dbReference type="NCBI Taxonomy" id="1037528"/>
    <lineage>
        <taxon>Eukaryota</taxon>
        <taxon>Fungi</taxon>
        <taxon>Fungi incertae sedis</taxon>
        <taxon>Microsporidia</taxon>
        <taxon>Nosematidae</taxon>
        <taxon>Vairimorpha</taxon>
    </lineage>
</organism>
<sequence length="484" mass="58357">MNMTIFLVCTIFCSIQKLNENENNIMNTNKRKFINEKNITFEDNLINIYNEYPNEEPIIKKQKHIENNNFYEDNNHLKSHNYLIFEEFTDINNESNNSLNNINDSFIINNDAEYCSCDIANNFEKIFSIDDVCNREDFIYYCNQFSLELLDNINHDNNTNTSIIRTHKEKKERNATSLNLNITHNKKDTHDTILLKISINDIKRYASLIYFINIFDIIFQDLLTIFKNCTLVLNIENEKIKNFVIYLELQKNCEQKILALIKITNEVLTKNIYIDCTPNIDKYVYIESIIKISFMKYVKFYSFQNKLFFKRNSLINQINNNKINYKDIFDFVIENLKSTTDDEIRMMCILGLKNIFIFNLKEQYYRLLNMGIVLYAFNCEKKYYDVNWREKLFNILFLSNIRRNKLNYTKKICEKNFKNKLPFFKYNLYIAMNTLNFNRKLRYYLEIQKNTSQLKFIHYLIDAVNNIKCRLLNIEYIKKIDHLT</sequence>
<reference evidence="1 2" key="1">
    <citation type="journal article" date="2013" name="BMC Genomics">
        <title>Genome sequencing and comparative genomics of honey bee microsporidia, Nosema apis reveal novel insights into host-parasite interactions.</title>
        <authorList>
            <person name="Chen Yp."/>
            <person name="Pettis J.S."/>
            <person name="Zhao Y."/>
            <person name="Liu X."/>
            <person name="Tallon L.J."/>
            <person name="Sadzewicz L.D."/>
            <person name="Li R."/>
            <person name="Zheng H."/>
            <person name="Huang S."/>
            <person name="Zhang X."/>
            <person name="Hamilton M.C."/>
            <person name="Pernal S.F."/>
            <person name="Melathopoulos A.P."/>
            <person name="Yan X."/>
            <person name="Evans J.D."/>
        </authorList>
    </citation>
    <scope>NUCLEOTIDE SEQUENCE [LARGE SCALE GENOMIC DNA]</scope>
    <source>
        <strain evidence="1 2">BRL 01</strain>
    </source>
</reference>
<proteinExistence type="predicted"/>